<organism evidence="1 2">
    <name type="scientific">Photobacterium jeanii</name>
    <dbReference type="NCBI Taxonomy" id="858640"/>
    <lineage>
        <taxon>Bacteria</taxon>
        <taxon>Pseudomonadati</taxon>
        <taxon>Pseudomonadota</taxon>
        <taxon>Gammaproteobacteria</taxon>
        <taxon>Vibrionales</taxon>
        <taxon>Vibrionaceae</taxon>
        <taxon>Photobacterium</taxon>
    </lineage>
</organism>
<dbReference type="STRING" id="858640.A3K86_10765"/>
<comment type="caution">
    <text evidence="1">The sequence shown here is derived from an EMBL/GenBank/DDBJ whole genome shotgun (WGS) entry which is preliminary data.</text>
</comment>
<reference evidence="1 2" key="1">
    <citation type="submission" date="2016-03" db="EMBL/GenBank/DDBJ databases">
        <title>Photobacterium proteolyticum sp. nov. a protease producing bacterium isolated from ocean sediments of Laizhou Bay.</title>
        <authorList>
            <person name="Li Y."/>
        </authorList>
    </citation>
    <scope>NUCLEOTIDE SEQUENCE [LARGE SCALE GENOMIC DNA]</scope>
    <source>
        <strain evidence="1 2">R-40508</strain>
    </source>
</reference>
<dbReference type="RefSeq" id="WP_068330909.1">
    <property type="nucleotide sequence ID" value="NZ_LVHF01000020.1"/>
</dbReference>
<dbReference type="Proteomes" id="UP000078503">
    <property type="component" value="Unassembled WGS sequence"/>
</dbReference>
<sequence>MSIYGSKEIKLLVEFQKLTSQGQLNWQLIDPPHGLVNATNDFIPNCYSTSYEGKTFIVYSRRYQNYSEDFDQMYFDERVEIAMIDFSGRILWEYSDRTPALYDLYSIVKRHDSGIDDIFSKL</sequence>
<accession>A0A178KGX0</accession>
<protein>
    <submittedName>
        <fullName evidence="1">Uncharacterized protein</fullName>
    </submittedName>
</protein>
<dbReference type="EMBL" id="LVHF01000020">
    <property type="protein sequence ID" value="OAN16471.1"/>
    <property type="molecule type" value="Genomic_DNA"/>
</dbReference>
<gene>
    <name evidence="1" type="ORF">A3K86_10765</name>
</gene>
<proteinExistence type="predicted"/>
<evidence type="ECO:0000313" key="1">
    <source>
        <dbReference type="EMBL" id="OAN16471.1"/>
    </source>
</evidence>
<dbReference type="AlphaFoldDB" id="A0A178KGX0"/>
<evidence type="ECO:0000313" key="2">
    <source>
        <dbReference type="Proteomes" id="UP000078503"/>
    </source>
</evidence>
<keyword evidence="2" id="KW-1185">Reference proteome</keyword>
<name>A0A178KGX0_9GAMM</name>